<evidence type="ECO:0000313" key="1">
    <source>
        <dbReference type="EMBL" id="ART61262.1"/>
    </source>
</evidence>
<dbReference type="KEGG" id="acip:CBP36_20050"/>
<gene>
    <name evidence="1" type="ORF">CBP36_20050</name>
</gene>
<protein>
    <submittedName>
        <fullName evidence="1">Uncharacterized protein</fullName>
    </submittedName>
</protein>
<organism evidence="1 2">
    <name type="scientific">Acidovorax carolinensis</name>
    <dbReference type="NCBI Taxonomy" id="553814"/>
    <lineage>
        <taxon>Bacteria</taxon>
        <taxon>Pseudomonadati</taxon>
        <taxon>Pseudomonadota</taxon>
        <taxon>Betaproteobacteria</taxon>
        <taxon>Burkholderiales</taxon>
        <taxon>Comamonadaceae</taxon>
        <taxon>Acidovorax</taxon>
    </lineage>
</organism>
<proteinExistence type="predicted"/>
<keyword evidence="1" id="KW-0614">Plasmid</keyword>
<reference evidence="1" key="1">
    <citation type="submission" date="2017-05" db="EMBL/GenBank/DDBJ databases">
        <title>Polyphasic characterization of four soil-derived phenanthrene-degrading Acidovorax strains and proposal of Acidovorax phenanthrenivorans sp. nov.</title>
        <authorList>
            <person name="Singleton D."/>
            <person name="Lee J."/>
            <person name="Dickey A.N."/>
            <person name="Stroud A."/>
            <person name="Scholl E.H."/>
            <person name="Wright F.A."/>
            <person name="Aitken M.D."/>
        </authorList>
    </citation>
    <scope>NUCLEOTIDE SEQUENCE</scope>
    <source>
        <strain evidence="1">P4</strain>
        <plasmid evidence="1">pACP4.1</plasmid>
    </source>
</reference>
<name>A0A240UJN6_9BURK</name>
<sequence>MHLMCACVGDTIYTIKSMAQSGQKEAKLFNRPKTEAEHSTTEIVEKVVSAWSKKHRNQQSPRGPFSLDGKPLSDHDAAAQDLLLPVFIWQADATYRFAMSSAGMGAQFKDDSAALLGSRVSLDKVHRSTTEILCFVVEALEDARKNMARCNLVDGAVDLRALVNGFSEEMSLPRTLTQSGSNTPATP</sequence>
<accession>A0A240UJN6</accession>
<dbReference type="AlphaFoldDB" id="A0A240UJN6"/>
<geneLocation type="plasmid" evidence="1 2">
    <name>pACP4.1</name>
</geneLocation>
<dbReference type="EMBL" id="CP021367">
    <property type="protein sequence ID" value="ART61262.1"/>
    <property type="molecule type" value="Genomic_DNA"/>
</dbReference>
<dbReference type="Proteomes" id="UP000194440">
    <property type="component" value="Plasmid pACP4.1"/>
</dbReference>
<keyword evidence="2" id="KW-1185">Reference proteome</keyword>
<evidence type="ECO:0000313" key="2">
    <source>
        <dbReference type="Proteomes" id="UP000194440"/>
    </source>
</evidence>